<dbReference type="InterPro" id="IPR042175">
    <property type="entry name" value="Cell/Rod_MreC_2"/>
</dbReference>
<dbReference type="RefSeq" id="WP_189582736.1">
    <property type="nucleotide sequence ID" value="NZ_BMYF01000014.1"/>
</dbReference>
<dbReference type="InterPro" id="IPR042177">
    <property type="entry name" value="Cell/Rod_1"/>
</dbReference>
<keyword evidence="5" id="KW-0472">Membrane</keyword>
<dbReference type="Gene3D" id="2.40.10.340">
    <property type="entry name" value="Rod shape-determining protein MreC, domain 1"/>
    <property type="match status" value="1"/>
</dbReference>
<evidence type="ECO:0000256" key="2">
    <source>
        <dbReference type="ARBA" id="ARBA00013855"/>
    </source>
</evidence>
<dbReference type="NCBIfam" id="NF010532">
    <property type="entry name" value="PRK13922.9-3"/>
    <property type="match status" value="1"/>
</dbReference>
<evidence type="ECO:0000259" key="6">
    <source>
        <dbReference type="Pfam" id="PF04085"/>
    </source>
</evidence>
<dbReference type="Proteomes" id="UP000642809">
    <property type="component" value="Unassembled WGS sequence"/>
</dbReference>
<protein>
    <recommendedName>
        <fullName evidence="2">Cell shape-determining protein MreC</fullName>
    </recommendedName>
    <alternativeName>
        <fullName evidence="4">Cell shape protein MreC</fullName>
    </alternativeName>
</protein>
<reference evidence="7" key="1">
    <citation type="journal article" date="2014" name="Int. J. Syst. Evol. Microbiol.">
        <title>Complete genome sequence of Corynebacterium casei LMG S-19264T (=DSM 44701T), isolated from a smear-ripened cheese.</title>
        <authorList>
            <consortium name="US DOE Joint Genome Institute (JGI-PGF)"/>
            <person name="Walter F."/>
            <person name="Albersmeier A."/>
            <person name="Kalinowski J."/>
            <person name="Ruckert C."/>
        </authorList>
    </citation>
    <scope>NUCLEOTIDE SEQUENCE</scope>
    <source>
        <strain evidence="7">KCTC 23224</strain>
    </source>
</reference>
<sequence length="277" mass="30611">MQRIFLFLYRIRAFLLFVALEAIAIFLIVSNNSQQGSAALNSANQLSGSILNTQSNVLDYFSLATVNKALVDKNANLLAELEKFKRPADSVYIELDSVLSASFQFKGAKVINNSIHHSQNYLTINRGSAHGIKEGMGVFNEEGVVGRVKAVTKNFASVISLLHTDLLVSSKVKSSEVFGSTKWDAADPKRAKMLYVPRHVSIEIGDEIVTSGYNAVFPEGISIGKVINVQPGKETNYLDITLELSTDFTRISYVYLVENNQEQELDELYESSSISNE</sequence>
<dbReference type="InterPro" id="IPR055342">
    <property type="entry name" value="MreC_beta-barrel_core"/>
</dbReference>
<dbReference type="Pfam" id="PF04085">
    <property type="entry name" value="MreC"/>
    <property type="match status" value="1"/>
</dbReference>
<gene>
    <name evidence="7" type="ORF">GCM10008106_23920</name>
</gene>
<comment type="caution">
    <text evidence="7">The sequence shown here is derived from an EMBL/GenBank/DDBJ whole genome shotgun (WGS) entry which is preliminary data.</text>
</comment>
<evidence type="ECO:0000313" key="7">
    <source>
        <dbReference type="EMBL" id="GHB42127.1"/>
    </source>
</evidence>
<keyword evidence="8" id="KW-1185">Reference proteome</keyword>
<dbReference type="PANTHER" id="PTHR34138">
    <property type="entry name" value="CELL SHAPE-DETERMINING PROTEIN MREC"/>
    <property type="match status" value="1"/>
</dbReference>
<evidence type="ECO:0000256" key="5">
    <source>
        <dbReference type="SAM" id="Phobius"/>
    </source>
</evidence>
<dbReference type="Gene3D" id="2.40.10.350">
    <property type="entry name" value="Rod shape-determining protein MreC, domain 2"/>
    <property type="match status" value="1"/>
</dbReference>
<name>A0A8J3D000_9BACT</name>
<dbReference type="EMBL" id="BMYF01000014">
    <property type="protein sequence ID" value="GHB42127.1"/>
    <property type="molecule type" value="Genomic_DNA"/>
</dbReference>
<dbReference type="InterPro" id="IPR007221">
    <property type="entry name" value="MreC"/>
</dbReference>
<feature type="domain" description="Rod shape-determining protein MreC beta-barrel core" evidence="6">
    <location>
        <begin position="110"/>
        <end position="258"/>
    </location>
</feature>
<evidence type="ECO:0000256" key="3">
    <source>
        <dbReference type="ARBA" id="ARBA00022960"/>
    </source>
</evidence>
<keyword evidence="5" id="KW-0812">Transmembrane</keyword>
<dbReference type="GO" id="GO:0008360">
    <property type="term" value="P:regulation of cell shape"/>
    <property type="evidence" value="ECO:0007669"/>
    <property type="project" value="UniProtKB-KW"/>
</dbReference>
<comment type="similarity">
    <text evidence="1">Belongs to the MreC family.</text>
</comment>
<dbReference type="GO" id="GO:0005886">
    <property type="term" value="C:plasma membrane"/>
    <property type="evidence" value="ECO:0007669"/>
    <property type="project" value="TreeGrafter"/>
</dbReference>
<dbReference type="AlphaFoldDB" id="A0A8J3D000"/>
<keyword evidence="3" id="KW-0133">Cell shape</keyword>
<dbReference type="PANTHER" id="PTHR34138:SF1">
    <property type="entry name" value="CELL SHAPE-DETERMINING PROTEIN MREC"/>
    <property type="match status" value="1"/>
</dbReference>
<feature type="transmembrane region" description="Helical" evidence="5">
    <location>
        <begin position="7"/>
        <end position="29"/>
    </location>
</feature>
<keyword evidence="5" id="KW-1133">Transmembrane helix</keyword>
<reference evidence="7" key="2">
    <citation type="submission" date="2020-09" db="EMBL/GenBank/DDBJ databases">
        <authorList>
            <person name="Sun Q."/>
            <person name="Kim S."/>
        </authorList>
    </citation>
    <scope>NUCLEOTIDE SEQUENCE</scope>
    <source>
        <strain evidence="7">KCTC 23224</strain>
    </source>
</reference>
<dbReference type="NCBIfam" id="TIGR00219">
    <property type="entry name" value="mreC"/>
    <property type="match status" value="1"/>
</dbReference>
<organism evidence="7 8">
    <name type="scientific">Mongoliitalea lutea</name>
    <dbReference type="NCBI Taxonomy" id="849756"/>
    <lineage>
        <taxon>Bacteria</taxon>
        <taxon>Pseudomonadati</taxon>
        <taxon>Bacteroidota</taxon>
        <taxon>Cytophagia</taxon>
        <taxon>Cytophagales</taxon>
        <taxon>Cyclobacteriaceae</taxon>
        <taxon>Mongoliitalea</taxon>
    </lineage>
</organism>
<proteinExistence type="inferred from homology"/>
<evidence type="ECO:0000313" key="8">
    <source>
        <dbReference type="Proteomes" id="UP000642809"/>
    </source>
</evidence>
<evidence type="ECO:0000256" key="1">
    <source>
        <dbReference type="ARBA" id="ARBA00009369"/>
    </source>
</evidence>
<evidence type="ECO:0000256" key="4">
    <source>
        <dbReference type="ARBA" id="ARBA00032089"/>
    </source>
</evidence>
<accession>A0A8J3D000</accession>